<keyword evidence="9" id="KW-1185">Reference proteome</keyword>
<evidence type="ECO:0000313" key="8">
    <source>
        <dbReference type="EMBL" id="MBB4042954.1"/>
    </source>
</evidence>
<evidence type="ECO:0000256" key="2">
    <source>
        <dbReference type="ARBA" id="ARBA00006275"/>
    </source>
</evidence>
<evidence type="ECO:0000256" key="4">
    <source>
        <dbReference type="ARBA" id="ARBA00023136"/>
    </source>
</evidence>
<organism evidence="8 9">
    <name type="scientific">Bacteroides reticulotermitis</name>
    <dbReference type="NCBI Taxonomy" id="1133319"/>
    <lineage>
        <taxon>Bacteria</taxon>
        <taxon>Pseudomonadati</taxon>
        <taxon>Bacteroidota</taxon>
        <taxon>Bacteroidia</taxon>
        <taxon>Bacteroidales</taxon>
        <taxon>Bacteroidaceae</taxon>
        <taxon>Bacteroides</taxon>
    </lineage>
</organism>
<dbReference type="InterPro" id="IPR012944">
    <property type="entry name" value="SusD_RagB_dom"/>
</dbReference>
<dbReference type="InterPro" id="IPR011990">
    <property type="entry name" value="TPR-like_helical_dom_sf"/>
</dbReference>
<evidence type="ECO:0000259" key="7">
    <source>
        <dbReference type="Pfam" id="PF14322"/>
    </source>
</evidence>
<proteinExistence type="inferred from homology"/>
<name>A0A840CZZ3_9BACE</name>
<dbReference type="AlphaFoldDB" id="A0A840CZZ3"/>
<keyword evidence="3" id="KW-0732">Signal</keyword>
<dbReference type="Pfam" id="PF07980">
    <property type="entry name" value="SusD_RagB"/>
    <property type="match status" value="1"/>
</dbReference>
<evidence type="ECO:0008006" key="10">
    <source>
        <dbReference type="Google" id="ProtNLM"/>
    </source>
</evidence>
<comment type="caution">
    <text evidence="8">The sequence shown here is derived from an EMBL/GenBank/DDBJ whole genome shotgun (WGS) entry which is preliminary data.</text>
</comment>
<evidence type="ECO:0000313" key="9">
    <source>
        <dbReference type="Proteomes" id="UP000560658"/>
    </source>
</evidence>
<dbReference type="Pfam" id="PF14322">
    <property type="entry name" value="SusD-like_3"/>
    <property type="match status" value="1"/>
</dbReference>
<dbReference type="InterPro" id="IPR033985">
    <property type="entry name" value="SusD-like_N"/>
</dbReference>
<comment type="similarity">
    <text evidence="2">Belongs to the SusD family.</text>
</comment>
<evidence type="ECO:0000259" key="6">
    <source>
        <dbReference type="Pfam" id="PF07980"/>
    </source>
</evidence>
<comment type="subcellular location">
    <subcellularLocation>
        <location evidence="1">Cell outer membrane</location>
    </subcellularLocation>
</comment>
<accession>A0A840CZZ3</accession>
<sequence>MNIYRLNINRLFLLSITVLMVSCSDWLDVRPKSEIPVELHFEHESGFKDQLTGVYTKMCNTRMYGRDMSFGLTSVLSQDYDLKSNSIYRYAAEYQYQETSTKNIIDSIWVDTYNCIANLNVMLQYIDKVDANIFSDNNHDLYKGEALGLRAFLHLDMLRLYSPSLASNPSALGVPYVTAYDKVITTQKPVSETLDLIIADLVQAADLLQVDPFLNAKEDYKTRYARRVYFNYYAVVGTLARAYMYKGDKANALKYAEMIIEEGQKENSNFAWTHYSTLETAKEEQVNRIFSGETLFYLNIKDMNNIVKHYFTASSGNNTLTPSDNKADHIFEKSSKGYGNDYRMLKGFSYDGENKYFWKYHQYEGGSYVDIMPILRKSESYYIAAEILKDSNPKRAVELLNIVRTARNLKDYALSETLTADQIQAEVGKEYRKEFLGEGQMFFYYKRLNSARIEGAAVNAGDAIYVLPMPDNEIEFGGRN</sequence>
<evidence type="ECO:0000256" key="3">
    <source>
        <dbReference type="ARBA" id="ARBA00022729"/>
    </source>
</evidence>
<evidence type="ECO:0000256" key="1">
    <source>
        <dbReference type="ARBA" id="ARBA00004442"/>
    </source>
</evidence>
<feature type="domain" description="SusD-like N-terminal" evidence="7">
    <location>
        <begin position="25"/>
        <end position="243"/>
    </location>
</feature>
<dbReference type="SUPFAM" id="SSF48452">
    <property type="entry name" value="TPR-like"/>
    <property type="match status" value="1"/>
</dbReference>
<keyword evidence="4" id="KW-0472">Membrane</keyword>
<dbReference type="Gene3D" id="1.25.40.390">
    <property type="match status" value="1"/>
</dbReference>
<dbReference type="Proteomes" id="UP000560658">
    <property type="component" value="Unassembled WGS sequence"/>
</dbReference>
<dbReference type="EMBL" id="JACIER010000002">
    <property type="protein sequence ID" value="MBB4042954.1"/>
    <property type="molecule type" value="Genomic_DNA"/>
</dbReference>
<dbReference type="PROSITE" id="PS51257">
    <property type="entry name" value="PROKAR_LIPOPROTEIN"/>
    <property type="match status" value="1"/>
</dbReference>
<feature type="domain" description="RagB/SusD" evidence="6">
    <location>
        <begin position="267"/>
        <end position="448"/>
    </location>
</feature>
<protein>
    <recommendedName>
        <fullName evidence="10">RagB/SusD family nutrient uptake outer membrane protein</fullName>
    </recommendedName>
</protein>
<keyword evidence="5" id="KW-0998">Cell outer membrane</keyword>
<evidence type="ECO:0000256" key="5">
    <source>
        <dbReference type="ARBA" id="ARBA00023237"/>
    </source>
</evidence>
<gene>
    <name evidence="8" type="ORF">GGR06_000719</name>
</gene>
<dbReference type="RefSeq" id="WP_183207792.1">
    <property type="nucleotide sequence ID" value="NZ_JACIER010000002.1"/>
</dbReference>
<reference evidence="8" key="1">
    <citation type="submission" date="2020-08" db="EMBL/GenBank/DDBJ databases">
        <title>Genomic Encyclopedia of Type Strains, Phase IV (KMG-IV): sequencing the most valuable type-strain genomes for metagenomic binning, comparative biology and taxonomic classification.</title>
        <authorList>
            <person name="Goeker M."/>
        </authorList>
    </citation>
    <scope>NUCLEOTIDE SEQUENCE [LARGE SCALE GENOMIC DNA]</scope>
    <source>
        <strain evidence="8">DSM 105720</strain>
    </source>
</reference>